<reference evidence="6" key="1">
    <citation type="submission" date="2021-06" db="EMBL/GenBank/DDBJ databases">
        <title>Genome sequence of Cutibacterium modestum strain KB17-24694.</title>
        <authorList>
            <person name="Dekio I."/>
            <person name="Asahina A."/>
            <person name="Nishida M."/>
        </authorList>
    </citation>
    <scope>NUCLEOTIDE SEQUENCE</scope>
    <source>
        <strain evidence="6">KB17-24694</strain>
    </source>
</reference>
<evidence type="ECO:0000256" key="3">
    <source>
        <dbReference type="ARBA" id="ARBA00022741"/>
    </source>
</evidence>
<dbReference type="GeneID" id="92880915"/>
<comment type="similarity">
    <text evidence="1">Belongs to the ABC transporter superfamily.</text>
</comment>
<organism evidence="6 7">
    <name type="scientific">Cutibacterium modestum</name>
    <dbReference type="NCBI Taxonomy" id="2559073"/>
    <lineage>
        <taxon>Bacteria</taxon>
        <taxon>Bacillati</taxon>
        <taxon>Actinomycetota</taxon>
        <taxon>Actinomycetes</taxon>
        <taxon>Propionibacteriales</taxon>
        <taxon>Propionibacteriaceae</taxon>
        <taxon>Cutibacterium</taxon>
    </lineage>
</organism>
<dbReference type="InterPro" id="IPR050319">
    <property type="entry name" value="ABC_transp_ATP-bind"/>
</dbReference>
<dbReference type="RefSeq" id="WP_002526696.1">
    <property type="nucleotide sequence ID" value="NZ_AP024747.1"/>
</dbReference>
<dbReference type="InterPro" id="IPR017871">
    <property type="entry name" value="ABC_transporter-like_CS"/>
</dbReference>
<keyword evidence="3" id="KW-0547">Nucleotide-binding</keyword>
<evidence type="ECO:0000313" key="7">
    <source>
        <dbReference type="Proteomes" id="UP000825072"/>
    </source>
</evidence>
<dbReference type="InterPro" id="IPR003439">
    <property type="entry name" value="ABC_transporter-like_ATP-bd"/>
</dbReference>
<dbReference type="PANTHER" id="PTHR43776">
    <property type="entry name" value="TRANSPORT ATP-BINDING PROTEIN"/>
    <property type="match status" value="1"/>
</dbReference>
<dbReference type="InterPro" id="IPR027417">
    <property type="entry name" value="P-loop_NTPase"/>
</dbReference>
<evidence type="ECO:0000313" key="6">
    <source>
        <dbReference type="EMBL" id="BCY25003.1"/>
    </source>
</evidence>
<protein>
    <submittedName>
        <fullName evidence="6">ABC transporter ATP-binding protein</fullName>
    </submittedName>
</protein>
<dbReference type="InterPro" id="IPR003593">
    <property type="entry name" value="AAA+_ATPase"/>
</dbReference>
<dbReference type="GO" id="GO:0005524">
    <property type="term" value="F:ATP binding"/>
    <property type="evidence" value="ECO:0007669"/>
    <property type="project" value="UniProtKB-KW"/>
</dbReference>
<dbReference type="GO" id="GO:0016887">
    <property type="term" value="F:ATP hydrolysis activity"/>
    <property type="evidence" value="ECO:0007669"/>
    <property type="project" value="InterPro"/>
</dbReference>
<dbReference type="PROSITE" id="PS50893">
    <property type="entry name" value="ABC_TRANSPORTER_2"/>
    <property type="match status" value="1"/>
</dbReference>
<dbReference type="SUPFAM" id="SSF52540">
    <property type="entry name" value="P-loop containing nucleoside triphosphate hydrolases"/>
    <property type="match status" value="1"/>
</dbReference>
<name>A0AAD1KNF2_9ACTN</name>
<keyword evidence="4 6" id="KW-0067">ATP-binding</keyword>
<gene>
    <name evidence="6" type="ORF">KB1_09930</name>
</gene>
<dbReference type="EMBL" id="AP024747">
    <property type="protein sequence ID" value="BCY25003.1"/>
    <property type="molecule type" value="Genomic_DNA"/>
</dbReference>
<keyword evidence="2" id="KW-0813">Transport</keyword>
<evidence type="ECO:0000256" key="4">
    <source>
        <dbReference type="ARBA" id="ARBA00022840"/>
    </source>
</evidence>
<evidence type="ECO:0000259" key="5">
    <source>
        <dbReference type="PROSITE" id="PS50893"/>
    </source>
</evidence>
<dbReference type="Gene3D" id="3.40.50.300">
    <property type="entry name" value="P-loop containing nucleotide triphosphate hydrolases"/>
    <property type="match status" value="1"/>
</dbReference>
<dbReference type="Pfam" id="PF00005">
    <property type="entry name" value="ABC_tran"/>
    <property type="match status" value="1"/>
</dbReference>
<dbReference type="Proteomes" id="UP000825072">
    <property type="component" value="Chromosome 1"/>
</dbReference>
<dbReference type="SMART" id="SM00382">
    <property type="entry name" value="AAA"/>
    <property type="match status" value="1"/>
</dbReference>
<evidence type="ECO:0000256" key="1">
    <source>
        <dbReference type="ARBA" id="ARBA00005417"/>
    </source>
</evidence>
<feature type="domain" description="ABC transporter" evidence="5">
    <location>
        <begin position="5"/>
        <end position="248"/>
    </location>
</feature>
<proteinExistence type="inferred from homology"/>
<dbReference type="AlphaFoldDB" id="A0AAD1KNF2"/>
<accession>A0AAD1KNF2</accession>
<evidence type="ECO:0000256" key="2">
    <source>
        <dbReference type="ARBA" id="ARBA00022448"/>
    </source>
</evidence>
<dbReference type="GO" id="GO:0055085">
    <property type="term" value="P:transmembrane transport"/>
    <property type="evidence" value="ECO:0007669"/>
    <property type="project" value="UniProtKB-ARBA"/>
</dbReference>
<dbReference type="PROSITE" id="PS00211">
    <property type="entry name" value="ABC_TRANSPORTER_1"/>
    <property type="match status" value="1"/>
</dbReference>
<dbReference type="PANTHER" id="PTHR43776:SF7">
    <property type="entry name" value="D,D-DIPEPTIDE TRANSPORT ATP-BINDING PROTEIN DDPF-RELATED"/>
    <property type="match status" value="1"/>
</dbReference>
<sequence>MTTQIEVEDLHLHLGSHSRGTNVLDSVSLHVDEGERLGLVGESGAGKSTLLQVMIALRQPDSGTVRFKGKSLADTSAIRELRRSVAMVFQDPRSSLDPRMSVGRAITEPLRTPVARRTTRQQRKDRLAKVMVDVGLDPDSASRFPHEFSGGQRQRIAIARALITEPDVLLADEPVSALDVSVRAQILNLLNDLVRERGLTMVFVSHDLGVVRHLCDTVAVMSVGRVVERGRLADVYRDPQHEVTRKLLTAIPRIRVGDSTD</sequence>
<dbReference type="CDD" id="cd03257">
    <property type="entry name" value="ABC_NikE_OppD_transporters"/>
    <property type="match status" value="1"/>
</dbReference>